<comment type="caution">
    <text evidence="1">The sequence shown here is derived from an EMBL/GenBank/DDBJ whole genome shotgun (WGS) entry which is preliminary data.</text>
</comment>
<sequence length="60" mass="7122">MKRDKFDRAATRFLKRVRRTQPQMEQVSAVTGSLLQQMDPEEVRYFVETVMDRFRNEGAA</sequence>
<organism evidence="1 2">
    <name type="scientific">Terrabacter terrigena</name>
    <dbReference type="NCBI Taxonomy" id="574718"/>
    <lineage>
        <taxon>Bacteria</taxon>
        <taxon>Bacillati</taxon>
        <taxon>Actinomycetota</taxon>
        <taxon>Actinomycetes</taxon>
        <taxon>Micrococcales</taxon>
        <taxon>Intrasporangiaceae</taxon>
        <taxon>Terrabacter</taxon>
    </lineage>
</organism>
<proteinExistence type="predicted"/>
<evidence type="ECO:0000313" key="1">
    <source>
        <dbReference type="EMBL" id="MFD1055321.1"/>
    </source>
</evidence>
<protein>
    <submittedName>
        <fullName evidence="1">Uncharacterized protein</fullName>
    </submittedName>
</protein>
<keyword evidence="2" id="KW-1185">Reference proteome</keyword>
<name>A0ABW3MXM3_9MICO</name>
<evidence type="ECO:0000313" key="2">
    <source>
        <dbReference type="Proteomes" id="UP001597046"/>
    </source>
</evidence>
<accession>A0ABW3MXM3</accession>
<gene>
    <name evidence="1" type="ORF">ACFQ2V_13470</name>
</gene>
<reference evidence="2" key="1">
    <citation type="journal article" date="2019" name="Int. J. Syst. Evol. Microbiol.">
        <title>The Global Catalogue of Microorganisms (GCM) 10K type strain sequencing project: providing services to taxonomists for standard genome sequencing and annotation.</title>
        <authorList>
            <consortium name="The Broad Institute Genomics Platform"/>
            <consortium name="The Broad Institute Genome Sequencing Center for Infectious Disease"/>
            <person name="Wu L."/>
            <person name="Ma J."/>
        </authorList>
    </citation>
    <scope>NUCLEOTIDE SEQUENCE [LARGE SCALE GENOMIC DNA]</scope>
    <source>
        <strain evidence="2">CCUG 57508</strain>
    </source>
</reference>
<dbReference type="RefSeq" id="WP_386053291.1">
    <property type="nucleotide sequence ID" value="NZ_JBHTKH010000008.1"/>
</dbReference>
<dbReference type="EMBL" id="JBHTKH010000008">
    <property type="protein sequence ID" value="MFD1055321.1"/>
    <property type="molecule type" value="Genomic_DNA"/>
</dbReference>
<dbReference type="Proteomes" id="UP001597046">
    <property type="component" value="Unassembled WGS sequence"/>
</dbReference>